<dbReference type="Proteomes" id="UP000013190">
    <property type="component" value="Unassembled WGS sequence"/>
</dbReference>
<reference evidence="2" key="1">
    <citation type="submission" date="2013-02" db="EMBL/GenBank/DDBJ databases">
        <title>The Genome Sequence of Acinetobacter sp. NIPH 236.</title>
        <authorList>
            <consortium name="The Broad Institute Genome Sequencing Platform"/>
            <consortium name="The Broad Institute Genome Sequencing Center for Infectious Disease"/>
            <person name="Cerqueira G."/>
            <person name="Feldgarden M."/>
            <person name="Courvalin P."/>
            <person name="Perichon B."/>
            <person name="Grillot-Courvalin C."/>
            <person name="Clermont D."/>
            <person name="Rocha E."/>
            <person name="Yoon E.-J."/>
            <person name="Nemec A."/>
            <person name="Walker B."/>
            <person name="Young S.K."/>
            <person name="Zeng Q."/>
            <person name="Gargeya S."/>
            <person name="Fitzgerald M."/>
            <person name="Haas B."/>
            <person name="Abouelleil A."/>
            <person name="Alvarado L."/>
            <person name="Arachchi H.M."/>
            <person name="Berlin A.M."/>
            <person name="Chapman S.B."/>
            <person name="Dewar J."/>
            <person name="Goldberg J."/>
            <person name="Griggs A."/>
            <person name="Gujja S."/>
            <person name="Hansen M."/>
            <person name="Howarth C."/>
            <person name="Imamovic A."/>
            <person name="Larimer J."/>
            <person name="McCowan C."/>
            <person name="Murphy C."/>
            <person name="Neiman D."/>
            <person name="Pearson M."/>
            <person name="Priest M."/>
            <person name="Roberts A."/>
            <person name="Saif S."/>
            <person name="Shea T."/>
            <person name="Sisk P."/>
            <person name="Sykes S."/>
            <person name="Wortman J."/>
            <person name="Nusbaum C."/>
            <person name="Birren B."/>
        </authorList>
    </citation>
    <scope>NUCLEOTIDE SEQUENCE [LARGE SCALE GENOMIC DNA]</scope>
    <source>
        <strain evidence="2">NIPH 236</strain>
    </source>
</reference>
<sequence>MSQQQSYSEYFYFTITQDSEQNVQQIVEQYHLDRMCRYEAWNKGQISDDGTHQFQQMCIRFDIDQNLNNVEQIQHWFTYLETNTNILQLPTSFRLTLHLVTHDANTQGAGFHLNIDLLRELSELNAGFHLHGYLDQDDGHDYPYAKPIATTEESRPCNEYAYFCIWSKLPANELQQLFPELNFEVYFDLGRNITRTNAVIRSKVNHRNSSINLSSRLNRETAKLNQHISDVLEQLQPYQSTLRQLFFNPQYSLGINATGYVENPHHRLISASNIQQLFAIGLSLDVDYYFA</sequence>
<evidence type="ECO:0000313" key="1">
    <source>
        <dbReference type="EMBL" id="ENU25600.1"/>
    </source>
</evidence>
<organism evidence="1 2">
    <name type="scientific">Acinetobacter modestus</name>
    <dbReference type="NCBI Taxonomy" id="1776740"/>
    <lineage>
        <taxon>Bacteria</taxon>
        <taxon>Pseudomonadati</taxon>
        <taxon>Pseudomonadota</taxon>
        <taxon>Gammaproteobacteria</taxon>
        <taxon>Moraxellales</taxon>
        <taxon>Moraxellaceae</taxon>
        <taxon>Acinetobacter</taxon>
    </lineage>
</organism>
<comment type="caution">
    <text evidence="1">The sequence shown here is derived from an EMBL/GenBank/DDBJ whole genome shotgun (WGS) entry which is preliminary data.</text>
</comment>
<proteinExistence type="predicted"/>
<keyword evidence="2" id="KW-1185">Reference proteome</keyword>
<name>A0ABP2TTH5_9GAMM</name>
<dbReference type="GeneID" id="92836683"/>
<gene>
    <name evidence="1" type="ORF">F992_03344</name>
</gene>
<evidence type="ECO:0008006" key="3">
    <source>
        <dbReference type="Google" id="ProtNLM"/>
    </source>
</evidence>
<protein>
    <recommendedName>
        <fullName evidence="3">DUF4279 domain-containing protein</fullName>
    </recommendedName>
</protein>
<dbReference type="EMBL" id="APOJ01000032">
    <property type="protein sequence ID" value="ENU25600.1"/>
    <property type="molecule type" value="Genomic_DNA"/>
</dbReference>
<evidence type="ECO:0000313" key="2">
    <source>
        <dbReference type="Proteomes" id="UP000013190"/>
    </source>
</evidence>
<dbReference type="RefSeq" id="WP_004664797.1">
    <property type="nucleotide sequence ID" value="NZ_BMDV01000004.1"/>
</dbReference>
<accession>A0ABP2TTH5</accession>
<reference evidence="1 2" key="2">
    <citation type="journal article" date="2016" name="Int. J. Syst. Evol. Microbiol.">
        <title>Taxonomy of haemolytic and/or proteolytic strains of the genus Acinetobacter with the proposal of Acinetobacter courvalinii sp. nov. (genomic species 14 sensu Bouvet &amp; Jeanjean), Acinetobacter dispersus sp. nov. (genomic species 17), Acinetobacter modestus sp. nov., Acinetobacter proteolyticus sp. nov. and Acinetobacter vivianii sp. nov.</title>
        <authorList>
            <person name="Nemec A."/>
            <person name="Radolfova-Krizova L."/>
            <person name="Maixnerova M."/>
            <person name="Vrestiakova E."/>
            <person name="Jezek P."/>
            <person name="Sedo O."/>
        </authorList>
    </citation>
    <scope>NUCLEOTIDE SEQUENCE [LARGE SCALE GENOMIC DNA]</scope>
    <source>
        <strain evidence="1 2">NIPH 236</strain>
    </source>
</reference>